<dbReference type="AlphaFoldDB" id="A0A373FI35"/>
<gene>
    <name evidence="8" type="ORF">DZC30_14370</name>
</gene>
<evidence type="ECO:0000313" key="9">
    <source>
        <dbReference type="Proteomes" id="UP000261948"/>
    </source>
</evidence>
<dbReference type="EMBL" id="QURR01000017">
    <property type="protein sequence ID" value="RGE43806.1"/>
    <property type="molecule type" value="Genomic_DNA"/>
</dbReference>
<evidence type="ECO:0000256" key="6">
    <source>
        <dbReference type="SAM" id="Phobius"/>
    </source>
</evidence>
<dbReference type="PANTHER" id="PTHR32322">
    <property type="entry name" value="INNER MEMBRANE TRANSPORTER"/>
    <property type="match status" value="1"/>
</dbReference>
<keyword evidence="9" id="KW-1185">Reference proteome</keyword>
<evidence type="ECO:0000256" key="5">
    <source>
        <dbReference type="ARBA" id="ARBA00023136"/>
    </source>
</evidence>
<evidence type="ECO:0000256" key="4">
    <source>
        <dbReference type="ARBA" id="ARBA00022989"/>
    </source>
</evidence>
<dbReference type="InterPro" id="IPR037185">
    <property type="entry name" value="EmrE-like"/>
</dbReference>
<dbReference type="PANTHER" id="PTHR32322:SF2">
    <property type="entry name" value="EAMA DOMAIN-CONTAINING PROTEIN"/>
    <property type="match status" value="1"/>
</dbReference>
<feature type="transmembrane region" description="Helical" evidence="6">
    <location>
        <begin position="190"/>
        <end position="213"/>
    </location>
</feature>
<accession>A0A373FI35</accession>
<reference evidence="8 9" key="1">
    <citation type="submission" date="2018-08" db="EMBL/GenBank/DDBJ databases">
        <title>Comamonas testosteroni strain SWCO2.</title>
        <authorList>
            <person name="Jiang N."/>
            <person name="Zhang X.Z."/>
        </authorList>
    </citation>
    <scope>NUCLEOTIDE SEQUENCE [LARGE SCALE GENOMIC DNA]</scope>
    <source>
        <strain evidence="8 9">SWCO2</strain>
    </source>
</reference>
<feature type="transmembrane region" description="Helical" evidence="6">
    <location>
        <begin position="40"/>
        <end position="57"/>
    </location>
</feature>
<feature type="domain" description="EamA" evidence="7">
    <location>
        <begin position="12"/>
        <end position="143"/>
    </location>
</feature>
<dbReference type="InterPro" id="IPR000620">
    <property type="entry name" value="EamA_dom"/>
</dbReference>
<organism evidence="8 9">
    <name type="scientific">Comamonas testosteroni</name>
    <name type="common">Pseudomonas testosteroni</name>
    <dbReference type="NCBI Taxonomy" id="285"/>
    <lineage>
        <taxon>Bacteria</taxon>
        <taxon>Pseudomonadati</taxon>
        <taxon>Pseudomonadota</taxon>
        <taxon>Betaproteobacteria</taxon>
        <taxon>Burkholderiales</taxon>
        <taxon>Comamonadaceae</taxon>
        <taxon>Comamonas</taxon>
    </lineage>
</organism>
<feature type="domain" description="EamA" evidence="7">
    <location>
        <begin position="157"/>
        <end position="292"/>
    </location>
</feature>
<comment type="subcellular location">
    <subcellularLocation>
        <location evidence="1">Membrane</location>
        <topology evidence="1">Multi-pass membrane protein</topology>
    </subcellularLocation>
</comment>
<dbReference type="SUPFAM" id="SSF103481">
    <property type="entry name" value="Multidrug resistance efflux transporter EmrE"/>
    <property type="match status" value="2"/>
</dbReference>
<comment type="similarity">
    <text evidence="2">Belongs to the EamA transporter family.</text>
</comment>
<evidence type="ECO:0000256" key="3">
    <source>
        <dbReference type="ARBA" id="ARBA00022692"/>
    </source>
</evidence>
<keyword evidence="3 6" id="KW-0812">Transmembrane</keyword>
<feature type="transmembrane region" description="Helical" evidence="6">
    <location>
        <begin position="97"/>
        <end position="117"/>
    </location>
</feature>
<dbReference type="OrthoDB" id="184388at2"/>
<feature type="transmembrane region" description="Helical" evidence="6">
    <location>
        <begin position="129"/>
        <end position="148"/>
    </location>
</feature>
<dbReference type="Pfam" id="PF00892">
    <property type="entry name" value="EamA"/>
    <property type="match status" value="2"/>
</dbReference>
<feature type="transmembrane region" description="Helical" evidence="6">
    <location>
        <begin position="250"/>
        <end position="269"/>
    </location>
</feature>
<keyword evidence="5 6" id="KW-0472">Membrane</keyword>
<protein>
    <submittedName>
        <fullName evidence="8">DMT family transporter</fullName>
    </submittedName>
</protein>
<feature type="transmembrane region" description="Helical" evidence="6">
    <location>
        <begin position="160"/>
        <end position="178"/>
    </location>
</feature>
<comment type="caution">
    <text evidence="8">The sequence shown here is derived from an EMBL/GenBank/DDBJ whole genome shotgun (WGS) entry which is preliminary data.</text>
</comment>
<feature type="transmembrane region" description="Helical" evidence="6">
    <location>
        <begin position="219"/>
        <end position="238"/>
    </location>
</feature>
<dbReference type="InterPro" id="IPR050638">
    <property type="entry name" value="AA-Vitamin_Transporters"/>
</dbReference>
<evidence type="ECO:0000256" key="2">
    <source>
        <dbReference type="ARBA" id="ARBA00007362"/>
    </source>
</evidence>
<evidence type="ECO:0000313" key="8">
    <source>
        <dbReference type="EMBL" id="RGE43806.1"/>
    </source>
</evidence>
<evidence type="ECO:0000256" key="1">
    <source>
        <dbReference type="ARBA" id="ARBA00004141"/>
    </source>
</evidence>
<keyword evidence="4 6" id="KW-1133">Transmembrane helix</keyword>
<evidence type="ECO:0000259" key="7">
    <source>
        <dbReference type="Pfam" id="PF00892"/>
    </source>
</evidence>
<dbReference type="GO" id="GO:0016020">
    <property type="term" value="C:membrane"/>
    <property type="evidence" value="ECO:0007669"/>
    <property type="project" value="UniProtKB-SubCell"/>
</dbReference>
<proteinExistence type="inferred from homology"/>
<name>A0A373FI35_COMTE</name>
<feature type="transmembrane region" description="Helical" evidence="6">
    <location>
        <begin position="281"/>
        <end position="301"/>
    </location>
</feature>
<dbReference type="Proteomes" id="UP000261948">
    <property type="component" value="Unassembled WGS sequence"/>
</dbReference>
<sequence>MDTRRALDGQAVGLMLLLCLIWSLQQIVLKATALDFSPTLQLALRSGIAAVLVWLYMRFKGEQLNLQPSVWQPGLLVGFLFALEFVMVGQAVRLTTAGHVVVFLYAAPVFAALGLHIKLPSERLAPLQWVGIALAFGGIAVAFLGHGGKGNQQTSLLGDAMALGGALAWGLTTVAIRTTALSTQPATQTLLYQLAVGFVLLMLAALALGETVFRSSLPVWSALAFNAVVVSFFSFLIWFSLLRKYLASRLGVFSFLTPILGVVLGAWLLKEPIEPDFAIGALLVLAGIVLVSGYGWLARYLPGGLGGKS</sequence>
<feature type="transmembrane region" description="Helical" evidence="6">
    <location>
        <begin position="69"/>
        <end position="91"/>
    </location>
</feature>